<reference evidence="4 5" key="1">
    <citation type="submission" date="2023-11" db="EMBL/GenBank/DDBJ databases">
        <authorList>
            <person name="Hedman E."/>
            <person name="Englund M."/>
            <person name="Stromberg M."/>
            <person name="Nyberg Akerstrom W."/>
            <person name="Nylinder S."/>
            <person name="Jareborg N."/>
            <person name="Kallberg Y."/>
            <person name="Kronander E."/>
        </authorList>
    </citation>
    <scope>NUCLEOTIDE SEQUENCE [LARGE SCALE GENOMIC DNA]</scope>
</reference>
<sequence>MSTKCDNCNKSITKSSPGVECNKCERIVHLSTKCTGLTNKQLIALKAASPGLGWTCLECVQESSKRKSSIFVPEDDDEEDAENRAQIDSAKLLKDISSEVEKTIRNEMRQVNDSLQFHSAKLDEVMGCIETFKQTIKNLGKKNVELTNKNNNLETRVGALEQQIQALEQEKLSKYIEIANVPWHINENVENLVENLAQKLSLPKAGIKQSRRLRGKKEQESSLLVELKEESIQDEGLAAAKSTTVTVADIHPQEQSNNAIVYIRESMTRLNKQILWLAKQELKIKLNFKYVWFKKGFVKARKEDKGKIHYLRTLNDVNVLAKQNK</sequence>
<feature type="coiled-coil region" evidence="1">
    <location>
        <begin position="129"/>
        <end position="170"/>
    </location>
</feature>
<dbReference type="AlphaFoldDB" id="A0AAV1LS53"/>
<dbReference type="InterPro" id="IPR011011">
    <property type="entry name" value="Znf_FYVE_PHD"/>
</dbReference>
<accession>A0AAV1LS53</accession>
<feature type="domain" description="FP protein N-terminal" evidence="2">
    <location>
        <begin position="174"/>
        <end position="257"/>
    </location>
</feature>
<dbReference type="Pfam" id="PF25298">
    <property type="entry name" value="Baculo_FP_2nd"/>
    <property type="match status" value="1"/>
</dbReference>
<dbReference type="InterPro" id="IPR004941">
    <property type="entry name" value="FP_N"/>
</dbReference>
<evidence type="ECO:0000313" key="5">
    <source>
        <dbReference type="Proteomes" id="UP001314205"/>
    </source>
</evidence>
<dbReference type="Proteomes" id="UP001314205">
    <property type="component" value="Unassembled WGS sequence"/>
</dbReference>
<keyword evidence="1" id="KW-0175">Coiled coil</keyword>
<gene>
    <name evidence="4" type="ORF">PARMNEM_LOCUS17283</name>
</gene>
<name>A0AAV1LS53_9NEOP</name>
<evidence type="ECO:0000259" key="2">
    <source>
        <dbReference type="Pfam" id="PF03258"/>
    </source>
</evidence>
<proteinExistence type="predicted"/>
<dbReference type="EMBL" id="CAVLGL010000102">
    <property type="protein sequence ID" value="CAK1598273.1"/>
    <property type="molecule type" value="Genomic_DNA"/>
</dbReference>
<dbReference type="InterPro" id="IPR057251">
    <property type="entry name" value="FP_C"/>
</dbReference>
<comment type="caution">
    <text evidence="4">The sequence shown here is derived from an EMBL/GenBank/DDBJ whole genome shotgun (WGS) entry which is preliminary data.</text>
</comment>
<protein>
    <submittedName>
        <fullName evidence="4">Uncharacterized protein</fullName>
    </submittedName>
</protein>
<dbReference type="Pfam" id="PF03258">
    <property type="entry name" value="Baculo_FP"/>
    <property type="match status" value="1"/>
</dbReference>
<evidence type="ECO:0000256" key="1">
    <source>
        <dbReference type="SAM" id="Coils"/>
    </source>
</evidence>
<keyword evidence="5" id="KW-1185">Reference proteome</keyword>
<dbReference type="SUPFAM" id="SSF57903">
    <property type="entry name" value="FYVE/PHD zinc finger"/>
    <property type="match status" value="1"/>
</dbReference>
<evidence type="ECO:0000259" key="3">
    <source>
        <dbReference type="Pfam" id="PF25298"/>
    </source>
</evidence>
<evidence type="ECO:0000313" key="4">
    <source>
        <dbReference type="EMBL" id="CAK1598273.1"/>
    </source>
</evidence>
<dbReference type="CDD" id="cd15489">
    <property type="entry name" value="PHD_SF"/>
    <property type="match status" value="1"/>
</dbReference>
<dbReference type="Gene3D" id="3.30.40.10">
    <property type="entry name" value="Zinc/RING finger domain, C3HC4 (zinc finger)"/>
    <property type="match status" value="1"/>
</dbReference>
<feature type="domain" description="FP protein C-terminal" evidence="3">
    <location>
        <begin position="268"/>
        <end position="320"/>
    </location>
</feature>
<dbReference type="InterPro" id="IPR013083">
    <property type="entry name" value="Znf_RING/FYVE/PHD"/>
</dbReference>
<organism evidence="4 5">
    <name type="scientific">Parnassius mnemosyne</name>
    <name type="common">clouded apollo</name>
    <dbReference type="NCBI Taxonomy" id="213953"/>
    <lineage>
        <taxon>Eukaryota</taxon>
        <taxon>Metazoa</taxon>
        <taxon>Ecdysozoa</taxon>
        <taxon>Arthropoda</taxon>
        <taxon>Hexapoda</taxon>
        <taxon>Insecta</taxon>
        <taxon>Pterygota</taxon>
        <taxon>Neoptera</taxon>
        <taxon>Endopterygota</taxon>
        <taxon>Lepidoptera</taxon>
        <taxon>Glossata</taxon>
        <taxon>Ditrysia</taxon>
        <taxon>Papilionoidea</taxon>
        <taxon>Papilionidae</taxon>
        <taxon>Parnassiinae</taxon>
        <taxon>Parnassini</taxon>
        <taxon>Parnassius</taxon>
        <taxon>Driopa</taxon>
    </lineage>
</organism>